<dbReference type="SMART" id="SM00020">
    <property type="entry name" value="Tryp_SPc"/>
    <property type="match status" value="1"/>
</dbReference>
<sequence>MTKIQYRLQGMLRIFKNTTFILLAWSSLSIAPASTLTGGSPAPHLQRNTVMILKSNGGVCSGLVVAHDVVLSAAHCASGADQFRIHYRDRNSQPVMLEPSEKRVHPRYIPGAVKARKASVDLALFRLSNPLPSDFSSARLSSRHPTEGERITIAGFGVSQNGNPRSMGTLNTLTLTVREPYGPGRLLIWEQAPQGTGICSGDSGGPQLVDDKVFAITAWAEISKTSLCGSQAQGILLGPQRVWIEQTMARWGRTAQWAD</sequence>
<dbReference type="PROSITE" id="PS00134">
    <property type="entry name" value="TRYPSIN_HIS"/>
    <property type="match status" value="1"/>
</dbReference>
<dbReference type="GO" id="GO:0016787">
    <property type="term" value="F:hydrolase activity"/>
    <property type="evidence" value="ECO:0007669"/>
    <property type="project" value="UniProtKB-KW"/>
</dbReference>
<dbReference type="Pfam" id="PF00089">
    <property type="entry name" value="Trypsin"/>
    <property type="match status" value="1"/>
</dbReference>
<comment type="similarity">
    <text evidence="1">Belongs to the peptidase S1 family.</text>
</comment>
<proteinExistence type="inferred from homology"/>
<dbReference type="Gene3D" id="2.40.10.10">
    <property type="entry name" value="Trypsin-like serine proteases"/>
    <property type="match status" value="1"/>
</dbReference>
<evidence type="ECO:0000313" key="5">
    <source>
        <dbReference type="EMBL" id="MEN3930431.1"/>
    </source>
</evidence>
<name>A0ABV0BJI0_9HYPH</name>
<dbReference type="InterPro" id="IPR001314">
    <property type="entry name" value="Peptidase_S1A"/>
</dbReference>
<keyword evidence="6" id="KW-1185">Reference proteome</keyword>
<dbReference type="InterPro" id="IPR050430">
    <property type="entry name" value="Peptidase_S1"/>
</dbReference>
<dbReference type="InterPro" id="IPR009003">
    <property type="entry name" value="Peptidase_S1_PA"/>
</dbReference>
<dbReference type="InterPro" id="IPR043504">
    <property type="entry name" value="Peptidase_S1_PA_chymotrypsin"/>
</dbReference>
<keyword evidence="2" id="KW-1015">Disulfide bond</keyword>
<accession>A0ABV0BJI0</accession>
<feature type="domain" description="Peptidase S1" evidence="4">
    <location>
        <begin position="36"/>
        <end position="259"/>
    </location>
</feature>
<dbReference type="InterPro" id="IPR001254">
    <property type="entry name" value="Trypsin_dom"/>
</dbReference>
<dbReference type="RefSeq" id="WP_346336442.1">
    <property type="nucleotide sequence ID" value="NZ_JBBYXI010000002.1"/>
</dbReference>
<evidence type="ECO:0000256" key="3">
    <source>
        <dbReference type="SAM" id="SignalP"/>
    </source>
</evidence>
<comment type="caution">
    <text evidence="5">The sequence shown here is derived from an EMBL/GenBank/DDBJ whole genome shotgun (WGS) entry which is preliminary data.</text>
</comment>
<evidence type="ECO:0000313" key="6">
    <source>
        <dbReference type="Proteomes" id="UP001418637"/>
    </source>
</evidence>
<keyword evidence="5" id="KW-0378">Hydrolase</keyword>
<dbReference type="SUPFAM" id="SSF50494">
    <property type="entry name" value="Trypsin-like serine proteases"/>
    <property type="match status" value="1"/>
</dbReference>
<feature type="chain" id="PRO_5047103709" evidence="3">
    <location>
        <begin position="32"/>
        <end position="259"/>
    </location>
</feature>
<dbReference type="PANTHER" id="PTHR24276:SF98">
    <property type="entry name" value="FI18310P1-RELATED"/>
    <property type="match status" value="1"/>
</dbReference>
<evidence type="ECO:0000256" key="1">
    <source>
        <dbReference type="ARBA" id="ARBA00007664"/>
    </source>
</evidence>
<dbReference type="Proteomes" id="UP001418637">
    <property type="component" value="Unassembled WGS sequence"/>
</dbReference>
<dbReference type="InterPro" id="IPR018114">
    <property type="entry name" value="TRYPSIN_HIS"/>
</dbReference>
<gene>
    <name evidence="5" type="ORF">WJT86_05050</name>
</gene>
<feature type="signal peptide" evidence="3">
    <location>
        <begin position="1"/>
        <end position="31"/>
    </location>
</feature>
<evidence type="ECO:0000256" key="2">
    <source>
        <dbReference type="ARBA" id="ARBA00023157"/>
    </source>
</evidence>
<dbReference type="EMBL" id="JBBYXI010000002">
    <property type="protein sequence ID" value="MEN3930431.1"/>
    <property type="molecule type" value="Genomic_DNA"/>
</dbReference>
<reference evidence="5 6" key="1">
    <citation type="submission" date="2024-04" db="EMBL/GenBank/DDBJ databases">
        <title>A novel species isolated from cricket.</title>
        <authorList>
            <person name="Wang H.-C."/>
        </authorList>
    </citation>
    <scope>NUCLEOTIDE SEQUENCE [LARGE SCALE GENOMIC DNA]</scope>
    <source>
        <strain evidence="5 6">WL0021</strain>
    </source>
</reference>
<dbReference type="PANTHER" id="PTHR24276">
    <property type="entry name" value="POLYSERASE-RELATED"/>
    <property type="match status" value="1"/>
</dbReference>
<dbReference type="PRINTS" id="PR00722">
    <property type="entry name" value="CHYMOTRYPSIN"/>
</dbReference>
<evidence type="ECO:0000259" key="4">
    <source>
        <dbReference type="PROSITE" id="PS50240"/>
    </source>
</evidence>
<dbReference type="PROSITE" id="PS50240">
    <property type="entry name" value="TRYPSIN_DOM"/>
    <property type="match status" value="1"/>
</dbReference>
<dbReference type="EC" id="3.4.21.-" evidence="5"/>
<keyword evidence="3" id="KW-0732">Signal</keyword>
<organism evidence="5 6">
    <name type="scientific">Hohaiivirga grylli</name>
    <dbReference type="NCBI Taxonomy" id="3133970"/>
    <lineage>
        <taxon>Bacteria</taxon>
        <taxon>Pseudomonadati</taxon>
        <taxon>Pseudomonadota</taxon>
        <taxon>Alphaproteobacteria</taxon>
        <taxon>Hyphomicrobiales</taxon>
        <taxon>Methylobacteriaceae</taxon>
        <taxon>Hohaiivirga</taxon>
    </lineage>
</organism>
<protein>
    <submittedName>
        <fullName evidence="5">Trypsin-like serine protease</fullName>
        <ecNumber evidence="5">3.4.21.-</ecNumber>
    </submittedName>
</protein>